<dbReference type="InterPro" id="IPR019786">
    <property type="entry name" value="Zinc_finger_PHD-type_CS"/>
</dbReference>
<dbReference type="Gene3D" id="3.30.40.10">
    <property type="entry name" value="Zinc/RING finger domain, C3HC4 (zinc finger)"/>
    <property type="match status" value="2"/>
</dbReference>
<dbReference type="PANTHER" id="PTHR46309:SF1">
    <property type="entry name" value="PHD FINGER PROTEIN 12"/>
    <property type="match status" value="1"/>
</dbReference>
<evidence type="ECO:0000256" key="9">
    <source>
        <dbReference type="ARBA" id="ARBA00022843"/>
    </source>
</evidence>
<feature type="region of interest" description="Disordered" evidence="17">
    <location>
        <begin position="107"/>
        <end position="160"/>
    </location>
</feature>
<keyword evidence="9" id="KW-0832">Ubl conjugation</keyword>
<dbReference type="InterPro" id="IPR011011">
    <property type="entry name" value="Znf_FYVE_PHD"/>
</dbReference>
<feature type="compositionally biased region" description="Basic and acidic residues" evidence="17">
    <location>
        <begin position="109"/>
        <end position="119"/>
    </location>
</feature>
<keyword evidence="4" id="KW-0597">Phosphoprotein</keyword>
<dbReference type="InterPro" id="IPR038098">
    <property type="entry name" value="PHF12_MRG-bd_sf"/>
</dbReference>
<comment type="subcellular location">
    <subcellularLocation>
        <location evidence="1">Nucleus</location>
    </subcellularLocation>
</comment>
<dbReference type="CDD" id="cd15534">
    <property type="entry name" value="PHD2_PHF12_Rco1"/>
    <property type="match status" value="1"/>
</dbReference>
<evidence type="ECO:0000256" key="7">
    <source>
        <dbReference type="ARBA" id="ARBA00022771"/>
    </source>
</evidence>
<dbReference type="PROSITE" id="PS01359">
    <property type="entry name" value="ZF_PHD_1"/>
    <property type="match status" value="1"/>
</dbReference>
<evidence type="ECO:0000256" key="14">
    <source>
        <dbReference type="ARBA" id="ARBA00068755"/>
    </source>
</evidence>
<dbReference type="PROSITE" id="PS50006">
    <property type="entry name" value="FHA_DOMAIN"/>
    <property type="match status" value="1"/>
</dbReference>
<evidence type="ECO:0000256" key="5">
    <source>
        <dbReference type="ARBA" id="ARBA00022723"/>
    </source>
</evidence>
<evidence type="ECO:0000259" key="19">
    <source>
        <dbReference type="PROSITE" id="PS50016"/>
    </source>
</evidence>
<evidence type="ECO:0000256" key="2">
    <source>
        <dbReference type="ARBA" id="ARBA00022491"/>
    </source>
</evidence>
<dbReference type="SUPFAM" id="SSF49879">
    <property type="entry name" value="SMAD/FHA domain"/>
    <property type="match status" value="1"/>
</dbReference>
<dbReference type="Pfam" id="PF00628">
    <property type="entry name" value="PHD"/>
    <property type="match status" value="2"/>
</dbReference>
<dbReference type="InterPro" id="IPR001965">
    <property type="entry name" value="Znf_PHD"/>
</dbReference>
<feature type="region of interest" description="Disordered" evidence="17">
    <location>
        <begin position="207"/>
        <end position="226"/>
    </location>
</feature>
<evidence type="ECO:0000256" key="10">
    <source>
        <dbReference type="ARBA" id="ARBA00023015"/>
    </source>
</evidence>
<dbReference type="AlphaFoldDB" id="A0A8S1BN04"/>
<evidence type="ECO:0000256" key="8">
    <source>
        <dbReference type="ARBA" id="ARBA00022833"/>
    </source>
</evidence>
<dbReference type="FunFam" id="3.30.40.10:FF:000164">
    <property type="entry name" value="PHD finger protein 12"/>
    <property type="match status" value="1"/>
</dbReference>
<sequence>MDKLDFDFDANGGLMPQIQALIAPPVSEEKGKKKETKHPYYRRPGKGHNHDCCDSCGEGGDLLCCDKCPASFHLLCHDPPLDEDDIPTGMWLCHSCKYNAQNTIQSTKSTDRLKKDRTESPATSKSSTPVPFSESVGSRLSRRRDSEQGNSTDSRDLASTETAFEAEALNVSARCEQPLETLIKAATQLNPKEFELPYQYLEPIPLPGTEKFTSRRGKSKRKPHELDNGLVPLPAKLCHGCHKSCRVASLLACDYCPLLFHLDCLTPPLTTVPSGRWMCPAHPNHSVDQKLLQSCGATERLRLWDRYCTAPVDPEAVKIDFLRHSRISQSIPRKRVPRVKLNHKNTAKVPEAVRQHYLNPQPLVPQGCPVPAMPLPGDMIPKESTKEEQELWLASVLSLQNSIASHLSQTSKEVTKLKGPQCDTKPPLLSNGGLSNGDICNGDYDMDKRRVRGASYASGQSSKLAALLQEDVFTGKMSDLDQLDESLIRALALQRLQEIKSRTSAHTIAKPSVQLAPCISRPLSSIYVPTSLPAKATIYPVIACKVRKELAHLMTLRQLSIGLGNNVDIDLSKYGHCNYVSPLHALIFYDNSTKEYELINYSEHGTAIDSLFYCIEESVIEPYQPPQPCYNPRDPPLTVGARKILTARRRKWKCLSQASQEEEPEEGKLKSLISAYEEIPDDEARREAEESRIRRRVNSLQGKCNCNSKRLENLKAQGPGWEGSALLKHGSHLKFGCLHFVFARLRPAEELVY</sequence>
<keyword evidence="11" id="KW-0804">Transcription</keyword>
<dbReference type="SUPFAM" id="SSF57903">
    <property type="entry name" value="FYVE/PHD zinc finger"/>
    <property type="match status" value="2"/>
</dbReference>
<keyword evidence="10" id="KW-0805">Transcription regulation</keyword>
<comment type="caution">
    <text evidence="20">The sequence shown here is derived from an EMBL/GenBank/DDBJ whole genome shotgun (WGS) entry which is preliminary data.</text>
</comment>
<dbReference type="Gene3D" id="6.10.20.60">
    <property type="entry name" value="PHD finger protein 12"/>
    <property type="match status" value="1"/>
</dbReference>
<keyword evidence="12" id="KW-0539">Nucleus</keyword>
<feature type="compositionally biased region" description="Basic residues" evidence="17">
    <location>
        <begin position="214"/>
        <end position="223"/>
    </location>
</feature>
<comment type="subunit">
    <text evidence="13">Component of SIN3 complexes. Interacts with SIN3A in a complex composed of HDAC1, SAP30 and SIN3A. Component of the SIN3B complex, which includes SIN3B, HDAC2 or HDAC1, PHF12 and MORF4L1; interacts directly with all subunits. Interacts with TLE5.</text>
</comment>
<dbReference type="OrthoDB" id="1919692at2759"/>
<keyword evidence="2" id="KW-0678">Repressor</keyword>
<evidence type="ECO:0000256" key="12">
    <source>
        <dbReference type="ARBA" id="ARBA00023242"/>
    </source>
</evidence>
<dbReference type="GO" id="GO:0000122">
    <property type="term" value="P:negative regulation of transcription by RNA polymerase II"/>
    <property type="evidence" value="ECO:0007669"/>
    <property type="project" value="TreeGrafter"/>
</dbReference>
<keyword evidence="7 16" id="KW-0863">Zinc-finger</keyword>
<keyword evidence="5" id="KW-0479">Metal-binding</keyword>
<dbReference type="Proteomes" id="UP000494165">
    <property type="component" value="Unassembled WGS sequence"/>
</dbReference>
<feature type="compositionally biased region" description="Polar residues" evidence="17">
    <location>
        <begin position="120"/>
        <end position="138"/>
    </location>
</feature>
<dbReference type="PROSITE" id="PS50016">
    <property type="entry name" value="ZF_PHD_2"/>
    <property type="match status" value="1"/>
</dbReference>
<evidence type="ECO:0000256" key="6">
    <source>
        <dbReference type="ARBA" id="ARBA00022737"/>
    </source>
</evidence>
<dbReference type="InterPro" id="IPR031966">
    <property type="entry name" value="PHF12_MRG-bd"/>
</dbReference>
<feature type="domain" description="PHD-type" evidence="19">
    <location>
        <begin position="50"/>
        <end position="99"/>
    </location>
</feature>
<dbReference type="InterPro" id="IPR019787">
    <property type="entry name" value="Znf_PHD-finger"/>
</dbReference>
<dbReference type="GO" id="GO:0008270">
    <property type="term" value="F:zinc ion binding"/>
    <property type="evidence" value="ECO:0007669"/>
    <property type="project" value="UniProtKB-KW"/>
</dbReference>
<accession>A0A8S1BN04</accession>
<proteinExistence type="predicted"/>
<evidence type="ECO:0000256" key="15">
    <source>
        <dbReference type="ARBA" id="ARBA00076589"/>
    </source>
</evidence>
<reference evidence="20 21" key="1">
    <citation type="submission" date="2020-04" db="EMBL/GenBank/DDBJ databases">
        <authorList>
            <person name="Alioto T."/>
            <person name="Alioto T."/>
            <person name="Gomez Garrido J."/>
        </authorList>
    </citation>
    <scope>NUCLEOTIDE SEQUENCE [LARGE SCALE GENOMIC DNA]</scope>
</reference>
<evidence type="ECO:0000256" key="17">
    <source>
        <dbReference type="SAM" id="MobiDB-lite"/>
    </source>
</evidence>
<evidence type="ECO:0000256" key="11">
    <source>
        <dbReference type="ARBA" id="ARBA00023163"/>
    </source>
</evidence>
<dbReference type="FunFam" id="3.30.40.10:FF:000154">
    <property type="entry name" value="PHD finger protein 12"/>
    <property type="match status" value="1"/>
</dbReference>
<dbReference type="Pfam" id="PF16737">
    <property type="entry name" value="PHF12_MRG_bd"/>
    <property type="match status" value="1"/>
</dbReference>
<keyword evidence="6" id="KW-0677">Repeat</keyword>
<name>A0A8S1BN04_9INSE</name>
<feature type="compositionally biased region" description="Basic and acidic residues" evidence="17">
    <location>
        <begin position="143"/>
        <end position="158"/>
    </location>
</feature>
<evidence type="ECO:0000313" key="20">
    <source>
        <dbReference type="EMBL" id="CAB3360772.1"/>
    </source>
</evidence>
<gene>
    <name evidence="20" type="ORF">CLODIP_2_CD03264</name>
</gene>
<dbReference type="CDD" id="cd15533">
    <property type="entry name" value="PHD1_PHF12"/>
    <property type="match status" value="1"/>
</dbReference>
<dbReference type="GO" id="GO:0070822">
    <property type="term" value="C:Sin3-type complex"/>
    <property type="evidence" value="ECO:0007669"/>
    <property type="project" value="TreeGrafter"/>
</dbReference>
<evidence type="ECO:0000256" key="4">
    <source>
        <dbReference type="ARBA" id="ARBA00022553"/>
    </source>
</evidence>
<evidence type="ECO:0000256" key="13">
    <source>
        <dbReference type="ARBA" id="ARBA00065785"/>
    </source>
</evidence>
<keyword evidence="21" id="KW-1185">Reference proteome</keyword>
<dbReference type="InterPro" id="IPR013083">
    <property type="entry name" value="Znf_RING/FYVE/PHD"/>
</dbReference>
<evidence type="ECO:0000256" key="1">
    <source>
        <dbReference type="ARBA" id="ARBA00004123"/>
    </source>
</evidence>
<dbReference type="InterPro" id="IPR042163">
    <property type="entry name" value="PHF12"/>
</dbReference>
<dbReference type="EMBL" id="CADEPI010000004">
    <property type="protein sequence ID" value="CAB3360772.1"/>
    <property type="molecule type" value="Genomic_DNA"/>
</dbReference>
<feature type="domain" description="FHA" evidence="18">
    <location>
        <begin position="561"/>
        <end position="613"/>
    </location>
</feature>
<dbReference type="InterPro" id="IPR008984">
    <property type="entry name" value="SMAD_FHA_dom_sf"/>
</dbReference>
<organism evidence="20 21">
    <name type="scientific">Cloeon dipterum</name>
    <dbReference type="NCBI Taxonomy" id="197152"/>
    <lineage>
        <taxon>Eukaryota</taxon>
        <taxon>Metazoa</taxon>
        <taxon>Ecdysozoa</taxon>
        <taxon>Arthropoda</taxon>
        <taxon>Hexapoda</taxon>
        <taxon>Insecta</taxon>
        <taxon>Pterygota</taxon>
        <taxon>Palaeoptera</taxon>
        <taxon>Ephemeroptera</taxon>
        <taxon>Pisciforma</taxon>
        <taxon>Baetidae</taxon>
        <taxon>Cloeon</taxon>
    </lineage>
</organism>
<dbReference type="SMART" id="SM00249">
    <property type="entry name" value="PHD"/>
    <property type="match status" value="2"/>
</dbReference>
<keyword evidence="3" id="KW-1017">Isopeptide bond</keyword>
<evidence type="ECO:0000256" key="16">
    <source>
        <dbReference type="PROSITE-ProRule" id="PRU00146"/>
    </source>
</evidence>
<evidence type="ECO:0000256" key="3">
    <source>
        <dbReference type="ARBA" id="ARBA00022499"/>
    </source>
</evidence>
<dbReference type="InterPro" id="IPR000253">
    <property type="entry name" value="FHA_dom"/>
</dbReference>
<evidence type="ECO:0000313" key="21">
    <source>
        <dbReference type="Proteomes" id="UP000494165"/>
    </source>
</evidence>
<evidence type="ECO:0000259" key="18">
    <source>
        <dbReference type="PROSITE" id="PS50006"/>
    </source>
</evidence>
<dbReference type="PANTHER" id="PTHR46309">
    <property type="entry name" value="PHD FINGER PROTEIN 12"/>
    <property type="match status" value="1"/>
</dbReference>
<dbReference type="GO" id="GO:0003714">
    <property type="term" value="F:transcription corepressor activity"/>
    <property type="evidence" value="ECO:0007669"/>
    <property type="project" value="InterPro"/>
</dbReference>
<keyword evidence="8" id="KW-0862">Zinc</keyword>
<protein>
    <recommendedName>
        <fullName evidence="14">PHD finger protein 12</fullName>
    </recommendedName>
    <alternativeName>
        <fullName evidence="15">PHD factor 1</fullName>
    </alternativeName>
</protein>